<dbReference type="PANTHER" id="PTHR46566">
    <property type="entry name" value="1-PHOSPHOFRUCTOKINASE-RELATED"/>
    <property type="match status" value="1"/>
</dbReference>
<keyword evidence="5" id="KW-0067">ATP-binding</keyword>
<dbReference type="GO" id="GO:0005829">
    <property type="term" value="C:cytosol"/>
    <property type="evidence" value="ECO:0007669"/>
    <property type="project" value="TreeGrafter"/>
</dbReference>
<keyword evidence="4 8" id="KW-0418">Kinase</keyword>
<dbReference type="PIRSF" id="PIRSF000535">
    <property type="entry name" value="1PFK/6PFK/LacC"/>
    <property type="match status" value="1"/>
</dbReference>
<comment type="similarity">
    <text evidence="1">Belongs to the carbohydrate kinase PfkB family.</text>
</comment>
<protein>
    <submittedName>
        <fullName evidence="8">1-phosphofructokinase family hexose kinase</fullName>
    </submittedName>
</protein>
<dbReference type="Proteomes" id="UP000319103">
    <property type="component" value="Unassembled WGS sequence"/>
</dbReference>
<dbReference type="PROSITE" id="PS00583">
    <property type="entry name" value="PFKB_KINASES_1"/>
    <property type="match status" value="1"/>
</dbReference>
<dbReference type="CDD" id="cd01164">
    <property type="entry name" value="FruK_PfkB_like"/>
    <property type="match status" value="1"/>
</dbReference>
<comment type="caution">
    <text evidence="8">The sequence shown here is derived from an EMBL/GenBank/DDBJ whole genome shotgun (WGS) entry which is preliminary data.</text>
</comment>
<sequence>MILTVTLNAALDVTYRVDRLRPRAGNRVRATAARAGGKGVNVARVLHALGHRTVVTGLAGGPTGAAVRRDLAAAGLTDELVPIAGESRRTVAVVDEEADDTTILLEGGPHVSAAEWTAFLDRYEQLVPHASVVVLSGSLPGGLPVDGYAELIRRARAHRVPAVLDADGEALRAALGEGPALVKPNADELAAASGSSDPYAGAEALRAAGARAVVASLGPDGMIAVTPHGSWRAAPPAALAGNPTGAGDAAVAALAAGLVAQTPWPVRLTEAVALSAAAVAAPLAGDFDPALHRRLLPQVTVEPLRTREGESPCR</sequence>
<evidence type="ECO:0000256" key="1">
    <source>
        <dbReference type="ARBA" id="ARBA00010688"/>
    </source>
</evidence>
<evidence type="ECO:0000256" key="4">
    <source>
        <dbReference type="ARBA" id="ARBA00022777"/>
    </source>
</evidence>
<dbReference type="RefSeq" id="WP_141632175.1">
    <property type="nucleotide sequence ID" value="NZ_VIGB01000003.1"/>
</dbReference>
<reference evidence="8 9" key="1">
    <citation type="submission" date="2019-06" db="EMBL/GenBank/DDBJ databases">
        <title>Description of Kitasatospora acidophila sp. nov. isolated from pine grove soil, and reclassification of Streptomyces novaecaesareae to Kitasatospora novaeceasareae comb. nov.</title>
        <authorList>
            <person name="Kim M.J."/>
        </authorList>
    </citation>
    <scope>NUCLEOTIDE SEQUENCE [LARGE SCALE GENOMIC DNA]</scope>
    <source>
        <strain evidence="8 9">MMS16-CNU292</strain>
    </source>
</reference>
<keyword evidence="3" id="KW-0547">Nucleotide-binding</keyword>
<evidence type="ECO:0000313" key="8">
    <source>
        <dbReference type="EMBL" id="TQF01443.1"/>
    </source>
</evidence>
<dbReference type="PROSITE" id="PS00584">
    <property type="entry name" value="PFKB_KINASES_2"/>
    <property type="match status" value="1"/>
</dbReference>
<dbReference type="GO" id="GO:0044281">
    <property type="term" value="P:small molecule metabolic process"/>
    <property type="evidence" value="ECO:0007669"/>
    <property type="project" value="UniProtKB-ARBA"/>
</dbReference>
<organism evidence="8 9">
    <name type="scientific">Kitasatospora acidiphila</name>
    <dbReference type="NCBI Taxonomy" id="2567942"/>
    <lineage>
        <taxon>Bacteria</taxon>
        <taxon>Bacillati</taxon>
        <taxon>Actinomycetota</taxon>
        <taxon>Actinomycetes</taxon>
        <taxon>Kitasatosporales</taxon>
        <taxon>Streptomycetaceae</taxon>
        <taxon>Kitasatospora</taxon>
    </lineage>
</organism>
<dbReference type="NCBIfam" id="TIGR03168">
    <property type="entry name" value="1-PFK"/>
    <property type="match status" value="1"/>
</dbReference>
<evidence type="ECO:0000256" key="3">
    <source>
        <dbReference type="ARBA" id="ARBA00022741"/>
    </source>
</evidence>
<dbReference type="GO" id="GO:0016052">
    <property type="term" value="P:carbohydrate catabolic process"/>
    <property type="evidence" value="ECO:0007669"/>
    <property type="project" value="UniProtKB-ARBA"/>
</dbReference>
<proteinExistence type="inferred from homology"/>
<dbReference type="InterPro" id="IPR002173">
    <property type="entry name" value="Carboh/pur_kinase_PfkB_CS"/>
</dbReference>
<evidence type="ECO:0000256" key="5">
    <source>
        <dbReference type="ARBA" id="ARBA00022840"/>
    </source>
</evidence>
<keyword evidence="9" id="KW-1185">Reference proteome</keyword>
<feature type="domain" description="Carbohydrate kinase PfkB" evidence="7">
    <location>
        <begin position="11"/>
        <end position="286"/>
    </location>
</feature>
<dbReference type="OrthoDB" id="9801219at2"/>
<evidence type="ECO:0000256" key="6">
    <source>
        <dbReference type="PIRNR" id="PIRNR000535"/>
    </source>
</evidence>
<dbReference type="GO" id="GO:0008443">
    <property type="term" value="F:phosphofructokinase activity"/>
    <property type="evidence" value="ECO:0007669"/>
    <property type="project" value="TreeGrafter"/>
</dbReference>
<dbReference type="AlphaFoldDB" id="A0A540VXF9"/>
<name>A0A540VXF9_9ACTN</name>
<dbReference type="InterPro" id="IPR011611">
    <property type="entry name" value="PfkB_dom"/>
</dbReference>
<dbReference type="EMBL" id="VIGB01000003">
    <property type="protein sequence ID" value="TQF01443.1"/>
    <property type="molecule type" value="Genomic_DNA"/>
</dbReference>
<keyword evidence="2 6" id="KW-0808">Transferase</keyword>
<dbReference type="Pfam" id="PF00294">
    <property type="entry name" value="PfkB"/>
    <property type="match status" value="1"/>
</dbReference>
<accession>A0A540VXF9</accession>
<dbReference type="SUPFAM" id="SSF53613">
    <property type="entry name" value="Ribokinase-like"/>
    <property type="match status" value="1"/>
</dbReference>
<dbReference type="Gene3D" id="3.40.1190.20">
    <property type="match status" value="1"/>
</dbReference>
<dbReference type="FunFam" id="3.40.1190.20:FF:000001">
    <property type="entry name" value="Phosphofructokinase"/>
    <property type="match status" value="1"/>
</dbReference>
<evidence type="ECO:0000256" key="2">
    <source>
        <dbReference type="ARBA" id="ARBA00022679"/>
    </source>
</evidence>
<dbReference type="InterPro" id="IPR029056">
    <property type="entry name" value="Ribokinase-like"/>
</dbReference>
<evidence type="ECO:0000259" key="7">
    <source>
        <dbReference type="Pfam" id="PF00294"/>
    </source>
</evidence>
<dbReference type="GO" id="GO:0005524">
    <property type="term" value="F:ATP binding"/>
    <property type="evidence" value="ECO:0007669"/>
    <property type="project" value="UniProtKB-KW"/>
</dbReference>
<dbReference type="PANTHER" id="PTHR46566:SF5">
    <property type="entry name" value="1-PHOSPHOFRUCTOKINASE"/>
    <property type="match status" value="1"/>
</dbReference>
<evidence type="ECO:0000313" key="9">
    <source>
        <dbReference type="Proteomes" id="UP000319103"/>
    </source>
</evidence>
<gene>
    <name evidence="8" type="ORF">E6W39_03290</name>
</gene>
<dbReference type="InterPro" id="IPR017583">
    <property type="entry name" value="Tagatose/fructose_Pkinase"/>
</dbReference>